<dbReference type="Pfam" id="PF11042">
    <property type="entry name" value="DUF2750"/>
    <property type="match status" value="1"/>
</dbReference>
<sequence>MHLKEKENILKLEPLERYKYFIKKVADWEFFFTLVNDNGDFVVSELENEKLLPLWSAKEYAELCKINGWEEFTIKELNLDDLENEVIDFIVDNNCLINVFPVYENTGFVVNLQEFTRDLSEELKNYS</sequence>
<proteinExistence type="predicted"/>
<organism evidence="1 2">
    <name type="scientific">Chryseobacterium gambrini</name>
    <dbReference type="NCBI Taxonomy" id="373672"/>
    <lineage>
        <taxon>Bacteria</taxon>
        <taxon>Pseudomonadati</taxon>
        <taxon>Bacteroidota</taxon>
        <taxon>Flavobacteriia</taxon>
        <taxon>Flavobacteriales</taxon>
        <taxon>Weeksellaceae</taxon>
        <taxon>Chryseobacterium group</taxon>
        <taxon>Chryseobacterium</taxon>
    </lineage>
</organism>
<dbReference type="AlphaFoldDB" id="A0AAJ1R7B2"/>
<dbReference type="Proteomes" id="UP001225933">
    <property type="component" value="Unassembled WGS sequence"/>
</dbReference>
<accession>A0AAJ1R7B2</accession>
<gene>
    <name evidence="1" type="ORF">QX233_21245</name>
</gene>
<dbReference type="EMBL" id="JAUHGV010000044">
    <property type="protein sequence ID" value="MDN4014999.1"/>
    <property type="molecule type" value="Genomic_DNA"/>
</dbReference>
<dbReference type="InterPro" id="IPR021284">
    <property type="entry name" value="DUF2750"/>
</dbReference>
<protein>
    <submittedName>
        <fullName evidence="1">DUF2750 domain-containing protein</fullName>
    </submittedName>
</protein>
<reference evidence="1" key="1">
    <citation type="submission" date="2023-06" db="EMBL/GenBank/DDBJ databases">
        <title>Two Chryseobacterium gambrini strains from China.</title>
        <authorList>
            <person name="Zeng J."/>
            <person name="Wu Y."/>
        </authorList>
    </citation>
    <scope>NUCLEOTIDE SEQUENCE</scope>
    <source>
        <strain evidence="1">SQ219</strain>
    </source>
</reference>
<comment type="caution">
    <text evidence="1">The sequence shown here is derived from an EMBL/GenBank/DDBJ whole genome shotgun (WGS) entry which is preliminary data.</text>
</comment>
<evidence type="ECO:0000313" key="2">
    <source>
        <dbReference type="Proteomes" id="UP001225933"/>
    </source>
</evidence>
<name>A0AAJ1R7B2_9FLAO</name>
<evidence type="ECO:0000313" key="1">
    <source>
        <dbReference type="EMBL" id="MDN4014999.1"/>
    </source>
</evidence>
<dbReference type="RefSeq" id="WP_214588156.1">
    <property type="nucleotide sequence ID" value="NZ_JAUHGV010000044.1"/>
</dbReference>